<proteinExistence type="inferred from homology"/>
<organism evidence="9">
    <name type="scientific">Candidatus Atribacter allofermentans</name>
    <dbReference type="NCBI Taxonomy" id="1852833"/>
    <lineage>
        <taxon>Bacteria</taxon>
        <taxon>Pseudomonadati</taxon>
        <taxon>Atribacterota</taxon>
        <taxon>Atribacteria</taxon>
        <taxon>Atribacterales</taxon>
        <taxon>Atribacteraceae</taxon>
        <taxon>Atribacter</taxon>
    </lineage>
</organism>
<dbReference type="GO" id="GO:0005886">
    <property type="term" value="C:plasma membrane"/>
    <property type="evidence" value="ECO:0007669"/>
    <property type="project" value="UniProtKB-SubCell"/>
</dbReference>
<dbReference type="PANTHER" id="PTHR32243">
    <property type="entry name" value="MALTOSE TRANSPORT SYSTEM PERMEASE-RELATED"/>
    <property type="match status" value="1"/>
</dbReference>
<comment type="subcellular location">
    <subcellularLocation>
        <location evidence="1 7">Cell membrane</location>
        <topology evidence="1 7">Multi-pass membrane protein</topology>
    </subcellularLocation>
</comment>
<keyword evidence="6 7" id="KW-0472">Membrane</keyword>
<evidence type="ECO:0000256" key="5">
    <source>
        <dbReference type="ARBA" id="ARBA00022989"/>
    </source>
</evidence>
<dbReference type="InterPro" id="IPR035906">
    <property type="entry name" value="MetI-like_sf"/>
</dbReference>
<evidence type="ECO:0000313" key="9">
    <source>
        <dbReference type="EMBL" id="OQA59960.1"/>
    </source>
</evidence>
<dbReference type="SUPFAM" id="SSF161098">
    <property type="entry name" value="MetI-like"/>
    <property type="match status" value="1"/>
</dbReference>
<evidence type="ECO:0000256" key="4">
    <source>
        <dbReference type="ARBA" id="ARBA00022692"/>
    </source>
</evidence>
<name>A0A1V5SZK2_9BACT</name>
<evidence type="ECO:0000256" key="2">
    <source>
        <dbReference type="ARBA" id="ARBA00022448"/>
    </source>
</evidence>
<dbReference type="CDD" id="cd06261">
    <property type="entry name" value="TM_PBP2"/>
    <property type="match status" value="1"/>
</dbReference>
<feature type="transmembrane region" description="Helical" evidence="7">
    <location>
        <begin position="202"/>
        <end position="227"/>
    </location>
</feature>
<evidence type="ECO:0000256" key="1">
    <source>
        <dbReference type="ARBA" id="ARBA00004651"/>
    </source>
</evidence>
<reference evidence="9" key="1">
    <citation type="submission" date="2017-02" db="EMBL/GenBank/DDBJ databases">
        <title>Delving into the versatile metabolic prowess of the omnipresent phylum Bacteroidetes.</title>
        <authorList>
            <person name="Nobu M.K."/>
            <person name="Mei R."/>
            <person name="Narihiro T."/>
            <person name="Kuroda K."/>
            <person name="Liu W.-T."/>
        </authorList>
    </citation>
    <scope>NUCLEOTIDE SEQUENCE</scope>
    <source>
        <strain evidence="9">ADurb.Bin276</strain>
    </source>
</reference>
<feature type="domain" description="ABC transmembrane type-1" evidence="8">
    <location>
        <begin position="76"/>
        <end position="268"/>
    </location>
</feature>
<evidence type="ECO:0000256" key="3">
    <source>
        <dbReference type="ARBA" id="ARBA00022475"/>
    </source>
</evidence>
<dbReference type="Gene3D" id="1.10.3720.10">
    <property type="entry name" value="MetI-like"/>
    <property type="match status" value="1"/>
</dbReference>
<dbReference type="GO" id="GO:0055085">
    <property type="term" value="P:transmembrane transport"/>
    <property type="evidence" value="ECO:0007669"/>
    <property type="project" value="InterPro"/>
</dbReference>
<keyword evidence="2 7" id="KW-0813">Transport</keyword>
<comment type="similarity">
    <text evidence="7">Belongs to the binding-protein-dependent transport system permease family.</text>
</comment>
<feature type="transmembrane region" description="Helical" evidence="7">
    <location>
        <begin position="146"/>
        <end position="165"/>
    </location>
</feature>
<sequence length="283" mass="31438">MRTRRGKIIVNIILWIIVAIVAVWMLFPFYWAVITSIKKPADVFRLSFIPGIQFDPTLDNWKSEFQLRGKEITRAMGNSLAIGIGAALIALGIGTLAGYGLARFRYHGWSNKSISMWILSQRFLPPAATVIPFFLIFKNLGLIDNVISLILVNATFTIPFAVLILRDAFKEVPEEIEESALVDGCSRFQAFFRMALPLAAPALVSAGIICFSFSWNEFLFAFIMTYAKASPMTVIIAGTQDTQGIQFWYVATRMLLAIVPPAVLALTVQKYIVRGLTFGAVKG</sequence>
<dbReference type="PANTHER" id="PTHR32243:SF18">
    <property type="entry name" value="INNER MEMBRANE ABC TRANSPORTER PERMEASE PROTEIN YCJP"/>
    <property type="match status" value="1"/>
</dbReference>
<feature type="transmembrane region" description="Helical" evidence="7">
    <location>
        <begin position="123"/>
        <end position="140"/>
    </location>
</feature>
<dbReference type="InterPro" id="IPR000515">
    <property type="entry name" value="MetI-like"/>
</dbReference>
<dbReference type="Proteomes" id="UP000485569">
    <property type="component" value="Unassembled WGS sequence"/>
</dbReference>
<dbReference type="Pfam" id="PF00528">
    <property type="entry name" value="BPD_transp_1"/>
    <property type="match status" value="1"/>
</dbReference>
<dbReference type="EMBL" id="MWBQ01000043">
    <property type="protein sequence ID" value="OQA59960.1"/>
    <property type="molecule type" value="Genomic_DNA"/>
</dbReference>
<feature type="transmembrane region" description="Helical" evidence="7">
    <location>
        <begin position="12"/>
        <end position="33"/>
    </location>
</feature>
<keyword evidence="4 7" id="KW-0812">Transmembrane</keyword>
<keyword evidence="3" id="KW-1003">Cell membrane</keyword>
<keyword evidence="5 7" id="KW-1133">Transmembrane helix</keyword>
<gene>
    <name evidence="9" type="primary">sugB_6</name>
    <name evidence="9" type="ORF">BWY41_00729</name>
</gene>
<accession>A0A1V5SZK2</accession>
<evidence type="ECO:0000256" key="6">
    <source>
        <dbReference type="ARBA" id="ARBA00023136"/>
    </source>
</evidence>
<dbReference type="AlphaFoldDB" id="A0A1V5SZK2"/>
<feature type="transmembrane region" description="Helical" evidence="7">
    <location>
        <begin position="247"/>
        <end position="268"/>
    </location>
</feature>
<evidence type="ECO:0000259" key="8">
    <source>
        <dbReference type="PROSITE" id="PS50928"/>
    </source>
</evidence>
<evidence type="ECO:0000256" key="7">
    <source>
        <dbReference type="RuleBase" id="RU363032"/>
    </source>
</evidence>
<dbReference type="InterPro" id="IPR050901">
    <property type="entry name" value="BP-dep_ABC_trans_perm"/>
</dbReference>
<comment type="caution">
    <text evidence="9">The sequence shown here is derived from an EMBL/GenBank/DDBJ whole genome shotgun (WGS) entry which is preliminary data.</text>
</comment>
<protein>
    <submittedName>
        <fullName evidence="9">Trehalose transport system permease protein SugB</fullName>
    </submittedName>
</protein>
<feature type="transmembrane region" description="Helical" evidence="7">
    <location>
        <begin position="80"/>
        <end position="102"/>
    </location>
</feature>
<dbReference type="PROSITE" id="PS50928">
    <property type="entry name" value="ABC_TM1"/>
    <property type="match status" value="1"/>
</dbReference>